<dbReference type="EMBL" id="AYCK01015571">
    <property type="status" value="NOT_ANNOTATED_CDS"/>
    <property type="molecule type" value="Genomic_DNA"/>
</dbReference>
<evidence type="ECO:0000313" key="3">
    <source>
        <dbReference type="Ensembl" id="ENSPFOP00000022431.1"/>
    </source>
</evidence>
<keyword evidence="4" id="KW-1185">Reference proteome</keyword>
<dbReference type="InterPro" id="IPR021082">
    <property type="entry name" value="Protein_GAPT"/>
</dbReference>
<dbReference type="OMA" id="QCEEIDD"/>
<reference evidence="4" key="1">
    <citation type="submission" date="2013-10" db="EMBL/GenBank/DDBJ databases">
        <authorList>
            <person name="Schartl M."/>
            <person name="Warren W."/>
        </authorList>
    </citation>
    <scope>NUCLEOTIDE SEQUENCE [LARGE SCALE GENOMIC DNA]</scope>
    <source>
        <strain evidence="4">female</strain>
    </source>
</reference>
<dbReference type="Pfam" id="PF11770">
    <property type="entry name" value="GAPT"/>
    <property type="match status" value="1"/>
</dbReference>
<feature type="region of interest" description="Disordered" evidence="1">
    <location>
        <begin position="59"/>
        <end position="122"/>
    </location>
</feature>
<proteinExistence type="predicted"/>
<reference evidence="3" key="3">
    <citation type="submission" date="2025-09" db="UniProtKB">
        <authorList>
            <consortium name="Ensembl"/>
        </authorList>
    </citation>
    <scope>IDENTIFICATION</scope>
</reference>
<dbReference type="KEGG" id="pfor:103153041"/>
<keyword evidence="2" id="KW-0472">Membrane</keyword>
<organism evidence="3 4">
    <name type="scientific">Poecilia formosa</name>
    <name type="common">Amazon molly</name>
    <name type="synonym">Limia formosa</name>
    <dbReference type="NCBI Taxonomy" id="48698"/>
    <lineage>
        <taxon>Eukaryota</taxon>
        <taxon>Metazoa</taxon>
        <taxon>Chordata</taxon>
        <taxon>Craniata</taxon>
        <taxon>Vertebrata</taxon>
        <taxon>Euteleostomi</taxon>
        <taxon>Actinopterygii</taxon>
        <taxon>Neopterygii</taxon>
        <taxon>Teleostei</taxon>
        <taxon>Neoteleostei</taxon>
        <taxon>Acanthomorphata</taxon>
        <taxon>Ovalentaria</taxon>
        <taxon>Atherinomorphae</taxon>
        <taxon>Cyprinodontiformes</taxon>
        <taxon>Poeciliidae</taxon>
        <taxon>Poeciliinae</taxon>
        <taxon>Poecilia</taxon>
    </lineage>
</organism>
<feature type="compositionally biased region" description="Basic and acidic residues" evidence="1">
    <location>
        <begin position="59"/>
        <end position="68"/>
    </location>
</feature>
<name>A0A096LTE0_POEFO</name>
<feature type="compositionally biased region" description="Polar residues" evidence="1">
    <location>
        <begin position="70"/>
        <end position="90"/>
    </location>
</feature>
<dbReference type="RefSeq" id="XP_007573868.1">
    <property type="nucleotide sequence ID" value="XM_007573806.2"/>
</dbReference>
<dbReference type="GO" id="GO:0016020">
    <property type="term" value="C:membrane"/>
    <property type="evidence" value="ECO:0007669"/>
    <property type="project" value="InterPro"/>
</dbReference>
<feature type="region of interest" description="Disordered" evidence="1">
    <location>
        <begin position="134"/>
        <end position="160"/>
    </location>
</feature>
<evidence type="ECO:0000313" key="4">
    <source>
        <dbReference type="Proteomes" id="UP000028760"/>
    </source>
</evidence>
<evidence type="ECO:0000256" key="2">
    <source>
        <dbReference type="SAM" id="Phobius"/>
    </source>
</evidence>
<dbReference type="Ensembl" id="ENSPFOT00000028254.1">
    <property type="protein sequence ID" value="ENSPFOP00000022431.1"/>
    <property type="gene ID" value="ENSPFOG00000024297.1"/>
</dbReference>
<dbReference type="GeneID" id="103153041"/>
<accession>A0A096LTE0</accession>
<dbReference type="AlphaFoldDB" id="A0A096LTE0"/>
<dbReference type="GeneTree" id="ENSGT00770000121812"/>
<reference evidence="3" key="2">
    <citation type="submission" date="2025-08" db="UniProtKB">
        <authorList>
            <consortium name="Ensembl"/>
        </authorList>
    </citation>
    <scope>IDENTIFICATION</scope>
</reference>
<sequence>MTSNSTWLQANCTDACWHPSSSTGVAVGLSLFFIFLAIVIGVLAFIYWNKIRTLLGSVQRRDQEKEVSAESPQIDDNQYTSMTRGQLQPHPQSPIYENLGNKKAPFNRPDAEQSRLPAQSEEDVYIQCEEIDDGIYSNDPEFNPKPPEPHDEDVYLMPDS</sequence>
<protein>
    <submittedName>
        <fullName evidence="3">Protein GAPT-like</fullName>
    </submittedName>
</protein>
<keyword evidence="2" id="KW-0812">Transmembrane</keyword>
<feature type="transmembrane region" description="Helical" evidence="2">
    <location>
        <begin position="27"/>
        <end position="48"/>
    </location>
</feature>
<keyword evidence="2" id="KW-1133">Transmembrane helix</keyword>
<evidence type="ECO:0000256" key="1">
    <source>
        <dbReference type="SAM" id="MobiDB-lite"/>
    </source>
</evidence>
<dbReference type="Proteomes" id="UP000028760">
    <property type="component" value="Unassembled WGS sequence"/>
</dbReference>